<dbReference type="Gene3D" id="3.40.250.10">
    <property type="entry name" value="Rhodanese-like domain"/>
    <property type="match status" value="2"/>
</dbReference>
<keyword evidence="6" id="KW-1185">Reference proteome</keyword>
<gene>
    <name evidence="5" type="ORF">GD627_06020</name>
</gene>
<feature type="region of interest" description="Disordered" evidence="3">
    <location>
        <begin position="260"/>
        <end position="298"/>
    </location>
</feature>
<protein>
    <submittedName>
        <fullName evidence="5">Sulfurtransferase</fullName>
    </submittedName>
</protein>
<feature type="compositionally biased region" description="Basic and acidic residues" evidence="3">
    <location>
        <begin position="177"/>
        <end position="188"/>
    </location>
</feature>
<proteinExistence type="predicted"/>
<dbReference type="PROSITE" id="PS50206">
    <property type="entry name" value="RHODANESE_3"/>
    <property type="match status" value="2"/>
</dbReference>
<dbReference type="PANTHER" id="PTHR11364:SF27">
    <property type="entry name" value="SULFURTRANSFERASE"/>
    <property type="match status" value="1"/>
</dbReference>
<reference evidence="5 6" key="1">
    <citation type="submission" date="2019-08" db="EMBL/GenBank/DDBJ databases">
        <title>Arthrobacter sp. nov., isolated from plateau pika and Tibetan wild ass.</title>
        <authorList>
            <person name="Ge Y."/>
        </authorList>
    </citation>
    <scope>NUCLEOTIDE SEQUENCE [LARGE SCALE GENOMIC DNA]</scope>
    <source>
        <strain evidence="5 6">785</strain>
    </source>
</reference>
<dbReference type="EMBL" id="VTFX01000001">
    <property type="protein sequence ID" value="KAD4060581.1"/>
    <property type="molecule type" value="Genomic_DNA"/>
</dbReference>
<keyword evidence="1 5" id="KW-0808">Transferase</keyword>
<dbReference type="SUPFAM" id="SSF52821">
    <property type="entry name" value="Rhodanese/Cell cycle control phosphatase"/>
    <property type="match status" value="2"/>
</dbReference>
<comment type="caution">
    <text evidence="5">The sequence shown here is derived from an EMBL/GenBank/DDBJ whole genome shotgun (WGS) entry which is preliminary data.</text>
</comment>
<feature type="domain" description="Rhodanese" evidence="4">
    <location>
        <begin position="16"/>
        <end position="134"/>
    </location>
</feature>
<dbReference type="GO" id="GO:0004792">
    <property type="term" value="F:thiosulfate-cyanide sulfurtransferase activity"/>
    <property type="evidence" value="ECO:0007669"/>
    <property type="project" value="InterPro"/>
</dbReference>
<accession>A0A5N6MWD8</accession>
<evidence type="ECO:0000313" key="6">
    <source>
        <dbReference type="Proteomes" id="UP000326852"/>
    </source>
</evidence>
<sequence>MDILISAPQLKESLDSPHPPVLLDVRWTLGAADGKDKYLHGHLPGAVYVDLDTELSAPAVPAEGRHPLPAPQAFAEAARSWGLNDGDTVVVYDHAAGTSAARAWWLLRHAGWKDVRLLDGGLAAWRAAGLPLESGPVQPLPGTADLSWGHMPVVGLSDVSRVADEGTLIDARAPERYRGESEPVDSRAGHIPGARNRPSTDNLAADGTFRSPAELRAAFEALGVRPDRPAAAYCGSGIFASHEVAAMAQAGLSAALYPGSWSQWSSTPDTPVAVGADPGSGSSGSGDPGSSANPPENG</sequence>
<dbReference type="CDD" id="cd01448">
    <property type="entry name" value="TST_Repeat_1"/>
    <property type="match status" value="1"/>
</dbReference>
<dbReference type="Pfam" id="PF00581">
    <property type="entry name" value="Rhodanese"/>
    <property type="match status" value="2"/>
</dbReference>
<evidence type="ECO:0000313" key="5">
    <source>
        <dbReference type="EMBL" id="KAD4060581.1"/>
    </source>
</evidence>
<evidence type="ECO:0000256" key="1">
    <source>
        <dbReference type="ARBA" id="ARBA00022679"/>
    </source>
</evidence>
<name>A0A5N6MWD8_9MICC</name>
<evidence type="ECO:0000256" key="2">
    <source>
        <dbReference type="ARBA" id="ARBA00022737"/>
    </source>
</evidence>
<dbReference type="PANTHER" id="PTHR11364">
    <property type="entry name" value="THIOSULFATE SULFERTANSFERASE"/>
    <property type="match status" value="1"/>
</dbReference>
<dbReference type="SMART" id="SM00450">
    <property type="entry name" value="RHOD"/>
    <property type="match status" value="2"/>
</dbReference>
<evidence type="ECO:0000256" key="3">
    <source>
        <dbReference type="SAM" id="MobiDB-lite"/>
    </source>
</evidence>
<dbReference type="InterPro" id="IPR001307">
    <property type="entry name" value="Thiosulphate_STrfase_CS"/>
</dbReference>
<dbReference type="PROSITE" id="PS00380">
    <property type="entry name" value="RHODANESE_1"/>
    <property type="match status" value="1"/>
</dbReference>
<keyword evidence="2" id="KW-0677">Repeat</keyword>
<dbReference type="AlphaFoldDB" id="A0A5N6MWD8"/>
<feature type="domain" description="Rhodanese" evidence="4">
    <location>
        <begin position="162"/>
        <end position="273"/>
    </location>
</feature>
<feature type="compositionally biased region" description="Polar residues" evidence="3">
    <location>
        <begin position="260"/>
        <end position="269"/>
    </location>
</feature>
<dbReference type="InterPro" id="IPR036873">
    <property type="entry name" value="Rhodanese-like_dom_sf"/>
</dbReference>
<dbReference type="Proteomes" id="UP000326852">
    <property type="component" value="Unassembled WGS sequence"/>
</dbReference>
<dbReference type="RefSeq" id="WP_152271687.1">
    <property type="nucleotide sequence ID" value="NZ_VTFX01000001.1"/>
</dbReference>
<dbReference type="InterPro" id="IPR001763">
    <property type="entry name" value="Rhodanese-like_dom"/>
</dbReference>
<dbReference type="CDD" id="cd01449">
    <property type="entry name" value="TST_Repeat_2"/>
    <property type="match status" value="1"/>
</dbReference>
<organism evidence="5 6">
    <name type="scientific">Arthrobacter yangruifuii</name>
    <dbReference type="NCBI Taxonomy" id="2606616"/>
    <lineage>
        <taxon>Bacteria</taxon>
        <taxon>Bacillati</taxon>
        <taxon>Actinomycetota</taxon>
        <taxon>Actinomycetes</taxon>
        <taxon>Micrococcales</taxon>
        <taxon>Micrococcaceae</taxon>
        <taxon>Arthrobacter</taxon>
    </lineage>
</organism>
<dbReference type="InterPro" id="IPR045078">
    <property type="entry name" value="TST/MPST-like"/>
</dbReference>
<evidence type="ECO:0000259" key="4">
    <source>
        <dbReference type="PROSITE" id="PS50206"/>
    </source>
</evidence>
<feature type="region of interest" description="Disordered" evidence="3">
    <location>
        <begin position="177"/>
        <end position="204"/>
    </location>
</feature>